<dbReference type="AlphaFoldDB" id="A0A2R6Y4V4"/>
<dbReference type="CDD" id="cd16432">
    <property type="entry name" value="CheB_Rec"/>
    <property type="match status" value="1"/>
</dbReference>
<dbReference type="EC" id="3.1.1.61" evidence="2"/>
<dbReference type="Gene3D" id="3.40.50.180">
    <property type="entry name" value="Methylesterase CheB, C-terminal domain"/>
    <property type="match status" value="1"/>
</dbReference>
<dbReference type="InterPro" id="IPR000673">
    <property type="entry name" value="Sig_transdc_resp-reg_Me-estase"/>
</dbReference>
<gene>
    <name evidence="6" type="ORF">BSOLF_0901</name>
</gene>
<evidence type="ECO:0000256" key="4">
    <source>
        <dbReference type="PROSITE-ProRule" id="PRU00050"/>
    </source>
</evidence>
<evidence type="ECO:0000313" key="6">
    <source>
        <dbReference type="EMBL" id="PTQ57706.1"/>
    </source>
</evidence>
<evidence type="ECO:0000259" key="5">
    <source>
        <dbReference type="PROSITE" id="PS50122"/>
    </source>
</evidence>
<evidence type="ECO:0000256" key="2">
    <source>
        <dbReference type="ARBA" id="ARBA00039140"/>
    </source>
</evidence>
<evidence type="ECO:0000256" key="3">
    <source>
        <dbReference type="ARBA" id="ARBA00048267"/>
    </source>
</evidence>
<feature type="active site" evidence="4">
    <location>
        <position position="134"/>
    </location>
</feature>
<dbReference type="InterPro" id="IPR035909">
    <property type="entry name" value="CheB_C"/>
</dbReference>
<name>A0A2R6Y4V4_9BACL</name>
<dbReference type="GO" id="GO:0005737">
    <property type="term" value="C:cytoplasm"/>
    <property type="evidence" value="ECO:0007669"/>
    <property type="project" value="InterPro"/>
</dbReference>
<dbReference type="GO" id="GO:0008984">
    <property type="term" value="F:protein-glutamate methylesterase activity"/>
    <property type="evidence" value="ECO:0007669"/>
    <property type="project" value="UniProtKB-EC"/>
</dbReference>
<dbReference type="PANTHER" id="PTHR42872">
    <property type="entry name" value="PROTEIN-GLUTAMATE METHYLESTERASE/PROTEIN-GLUTAMINE GLUTAMINASE"/>
    <property type="match status" value="1"/>
</dbReference>
<keyword evidence="4" id="KW-0145">Chemotaxis</keyword>
<dbReference type="GO" id="GO:0000156">
    <property type="term" value="F:phosphorelay response regulator activity"/>
    <property type="evidence" value="ECO:0007669"/>
    <property type="project" value="InterPro"/>
</dbReference>
<sequence length="196" mass="21046">MSFDLVIIAASTGGPKAVRKVLSPLPENIPFALIIVQHMLPRMFMSYVKTLAGSVDFPLAKAMDGERLEKGRAYVAPAGYHLRLSRIAHNVTFALDQKTPPISGHRPAADILIGDAAFLPLHTAVIVLTGMGKDGLHGVKKLKAMLAGKCWVVAEDERSALVYGMPRAIVENHLADAVLTLDDIASWLAKQAESTG</sequence>
<dbReference type="EMBL" id="PEBX01000003">
    <property type="protein sequence ID" value="PTQ57706.1"/>
    <property type="molecule type" value="Genomic_DNA"/>
</dbReference>
<comment type="catalytic activity">
    <reaction evidence="3">
        <text>[protein]-L-glutamate 5-O-methyl ester + H2O = L-glutamyl-[protein] + methanol + H(+)</text>
        <dbReference type="Rhea" id="RHEA:23236"/>
        <dbReference type="Rhea" id="RHEA-COMP:10208"/>
        <dbReference type="Rhea" id="RHEA-COMP:10311"/>
        <dbReference type="ChEBI" id="CHEBI:15377"/>
        <dbReference type="ChEBI" id="CHEBI:15378"/>
        <dbReference type="ChEBI" id="CHEBI:17790"/>
        <dbReference type="ChEBI" id="CHEBI:29973"/>
        <dbReference type="ChEBI" id="CHEBI:82795"/>
        <dbReference type="EC" id="3.1.1.61"/>
    </reaction>
</comment>
<keyword evidence="1 4" id="KW-0378">Hydrolase</keyword>
<dbReference type="PROSITE" id="PS50122">
    <property type="entry name" value="CHEB"/>
    <property type="match status" value="1"/>
</dbReference>
<accession>A0A2R6Y4V4</accession>
<protein>
    <recommendedName>
        <fullName evidence="2">protein-glutamate methylesterase</fullName>
        <ecNumber evidence="2">3.1.1.61</ecNumber>
    </recommendedName>
</protein>
<reference evidence="7" key="1">
    <citation type="journal article" date="2018" name="Sci. Rep.">
        <title>Lignite coal burning seam in the remote Altai Mountains harbors a hydrogen-driven thermophilic microbial community.</title>
        <authorList>
            <person name="Kadnikov V.V."/>
            <person name="Mardanov A.V."/>
            <person name="Ivasenko D.A."/>
            <person name="Antsiferov D.V."/>
            <person name="Beletsky A.V."/>
            <person name="Karnachuk O.V."/>
            <person name="Ravin N.V."/>
        </authorList>
    </citation>
    <scope>NUCLEOTIDE SEQUENCE [LARGE SCALE GENOMIC DNA]</scope>
</reference>
<dbReference type="GO" id="GO:0006935">
    <property type="term" value="P:chemotaxis"/>
    <property type="evidence" value="ECO:0007669"/>
    <property type="project" value="UniProtKB-UniRule"/>
</dbReference>
<dbReference type="PANTHER" id="PTHR42872:SF6">
    <property type="entry name" value="PROTEIN-GLUTAMATE METHYLESTERASE_PROTEIN-GLUTAMINE GLUTAMINASE"/>
    <property type="match status" value="1"/>
</dbReference>
<feature type="active site" evidence="4">
    <location>
        <position position="11"/>
    </location>
</feature>
<evidence type="ECO:0000313" key="7">
    <source>
        <dbReference type="Proteomes" id="UP000244338"/>
    </source>
</evidence>
<organism evidence="6 7">
    <name type="scientific">Candidatus Carbonibacillus altaicus</name>
    <dbReference type="NCBI Taxonomy" id="2163959"/>
    <lineage>
        <taxon>Bacteria</taxon>
        <taxon>Bacillati</taxon>
        <taxon>Bacillota</taxon>
        <taxon>Bacilli</taxon>
        <taxon>Bacillales</taxon>
        <taxon>Candidatus Carbonibacillus</taxon>
    </lineage>
</organism>
<feature type="active site" evidence="4">
    <location>
        <position position="38"/>
    </location>
</feature>
<dbReference type="SUPFAM" id="SSF52738">
    <property type="entry name" value="Methylesterase CheB, C-terminal domain"/>
    <property type="match status" value="1"/>
</dbReference>
<dbReference type="Pfam" id="PF01339">
    <property type="entry name" value="CheB_methylest"/>
    <property type="match status" value="1"/>
</dbReference>
<dbReference type="Proteomes" id="UP000244338">
    <property type="component" value="Unassembled WGS sequence"/>
</dbReference>
<evidence type="ECO:0000256" key="1">
    <source>
        <dbReference type="ARBA" id="ARBA00022801"/>
    </source>
</evidence>
<proteinExistence type="predicted"/>
<comment type="caution">
    <text evidence="6">The sequence shown here is derived from an EMBL/GenBank/DDBJ whole genome shotgun (WGS) entry which is preliminary data.</text>
</comment>
<feature type="domain" description="CheB-type methylesterase" evidence="5">
    <location>
        <begin position="1"/>
        <end position="195"/>
    </location>
</feature>